<dbReference type="SMART" id="SM00387">
    <property type="entry name" value="HATPase_c"/>
    <property type="match status" value="1"/>
</dbReference>
<feature type="domain" description="PAC" evidence="12">
    <location>
        <begin position="195"/>
        <end position="247"/>
    </location>
</feature>
<dbReference type="Pfam" id="PF02518">
    <property type="entry name" value="HATPase_c"/>
    <property type="match status" value="1"/>
</dbReference>
<dbReference type="CDD" id="cd00130">
    <property type="entry name" value="PAS"/>
    <property type="match status" value="1"/>
</dbReference>
<dbReference type="InterPro" id="IPR036890">
    <property type="entry name" value="HATPase_C_sf"/>
</dbReference>
<dbReference type="Gene3D" id="3.30.565.10">
    <property type="entry name" value="Histidine kinase-like ATPase, C-terminal domain"/>
    <property type="match status" value="1"/>
</dbReference>
<dbReference type="EMBL" id="QURR01000020">
    <property type="protein sequence ID" value="RGE43265.1"/>
    <property type="molecule type" value="Genomic_DNA"/>
</dbReference>
<dbReference type="InterPro" id="IPR005467">
    <property type="entry name" value="His_kinase_dom"/>
</dbReference>
<dbReference type="InterPro" id="IPR011006">
    <property type="entry name" value="CheY-like_superfamily"/>
</dbReference>
<dbReference type="SUPFAM" id="SSF55785">
    <property type="entry name" value="PYP-like sensor domain (PAS domain)"/>
    <property type="match status" value="1"/>
</dbReference>
<keyword evidence="4" id="KW-0547">Nucleotide-binding</keyword>
<dbReference type="Gene3D" id="3.40.50.2300">
    <property type="match status" value="1"/>
</dbReference>
<dbReference type="InterPro" id="IPR013655">
    <property type="entry name" value="PAS_fold_3"/>
</dbReference>
<evidence type="ECO:0000259" key="12">
    <source>
        <dbReference type="PROSITE" id="PS50113"/>
    </source>
</evidence>
<comment type="caution">
    <text evidence="13">The sequence shown here is derived from an EMBL/GenBank/DDBJ whole genome shotgun (WGS) entry which is preliminary data.</text>
</comment>
<evidence type="ECO:0000256" key="8">
    <source>
        <dbReference type="PROSITE-ProRule" id="PRU00169"/>
    </source>
</evidence>
<dbReference type="OrthoDB" id="8929028at2"/>
<accession>A0A373FIE8</accession>
<evidence type="ECO:0000256" key="4">
    <source>
        <dbReference type="ARBA" id="ARBA00022741"/>
    </source>
</evidence>
<evidence type="ECO:0000259" key="11">
    <source>
        <dbReference type="PROSITE" id="PS50110"/>
    </source>
</evidence>
<dbReference type="SMART" id="SM00448">
    <property type="entry name" value="REC"/>
    <property type="match status" value="1"/>
</dbReference>
<feature type="domain" description="Response regulatory" evidence="11">
    <location>
        <begin position="519"/>
        <end position="634"/>
    </location>
</feature>
<evidence type="ECO:0000313" key="13">
    <source>
        <dbReference type="EMBL" id="RGE43265.1"/>
    </source>
</evidence>
<keyword evidence="14" id="KW-1185">Reference proteome</keyword>
<feature type="coiled-coil region" evidence="9">
    <location>
        <begin position="235"/>
        <end position="269"/>
    </location>
</feature>
<dbReference type="InterPro" id="IPR001610">
    <property type="entry name" value="PAC"/>
</dbReference>
<dbReference type="GO" id="GO:0000160">
    <property type="term" value="P:phosphorelay signal transduction system"/>
    <property type="evidence" value="ECO:0007669"/>
    <property type="project" value="UniProtKB-KW"/>
</dbReference>
<dbReference type="EC" id="2.7.13.3" evidence="2"/>
<keyword evidence="7" id="KW-0902">Two-component regulatory system</keyword>
<protein>
    <recommendedName>
        <fullName evidence="2">histidine kinase</fullName>
        <ecNumber evidence="2">2.7.13.3</ecNumber>
    </recommendedName>
</protein>
<dbReference type="Proteomes" id="UP000261948">
    <property type="component" value="Unassembled WGS sequence"/>
</dbReference>
<keyword evidence="3" id="KW-0808">Transferase</keyword>
<dbReference type="GO" id="GO:0004673">
    <property type="term" value="F:protein histidine kinase activity"/>
    <property type="evidence" value="ECO:0007669"/>
    <property type="project" value="UniProtKB-EC"/>
</dbReference>
<gene>
    <name evidence="13" type="ORF">DZC30_15715</name>
</gene>
<dbReference type="InterPro" id="IPR035965">
    <property type="entry name" value="PAS-like_dom_sf"/>
</dbReference>
<comment type="catalytic activity">
    <reaction evidence="1">
        <text>ATP + protein L-histidine = ADP + protein N-phospho-L-histidine.</text>
        <dbReference type="EC" id="2.7.13.3"/>
    </reaction>
</comment>
<evidence type="ECO:0000256" key="7">
    <source>
        <dbReference type="ARBA" id="ARBA00023012"/>
    </source>
</evidence>
<dbReference type="PROSITE" id="PS50113">
    <property type="entry name" value="PAC"/>
    <property type="match status" value="1"/>
</dbReference>
<dbReference type="PROSITE" id="PS50109">
    <property type="entry name" value="HIS_KIN"/>
    <property type="match status" value="1"/>
</dbReference>
<evidence type="ECO:0000256" key="9">
    <source>
        <dbReference type="SAM" id="Coils"/>
    </source>
</evidence>
<dbReference type="PRINTS" id="PR00344">
    <property type="entry name" value="BCTRLSENSOR"/>
</dbReference>
<name>A0A373FIE8_COMTE</name>
<dbReference type="Gene3D" id="1.10.287.130">
    <property type="match status" value="1"/>
</dbReference>
<proteinExistence type="predicted"/>
<feature type="modified residue" description="4-aspartylphosphate" evidence="8">
    <location>
        <position position="569"/>
    </location>
</feature>
<dbReference type="Gene3D" id="3.30.450.20">
    <property type="entry name" value="PAS domain"/>
    <property type="match status" value="1"/>
</dbReference>
<keyword evidence="5" id="KW-0418">Kinase</keyword>
<dbReference type="InterPro" id="IPR003594">
    <property type="entry name" value="HATPase_dom"/>
</dbReference>
<dbReference type="GO" id="GO:0005524">
    <property type="term" value="F:ATP binding"/>
    <property type="evidence" value="ECO:0007669"/>
    <property type="project" value="UniProtKB-KW"/>
</dbReference>
<dbReference type="Pfam" id="PF08447">
    <property type="entry name" value="PAS_3"/>
    <property type="match status" value="1"/>
</dbReference>
<dbReference type="PANTHER" id="PTHR43065:SF46">
    <property type="entry name" value="C4-DICARBOXYLATE TRANSPORT SENSOR PROTEIN DCTB"/>
    <property type="match status" value="1"/>
</dbReference>
<evidence type="ECO:0000256" key="1">
    <source>
        <dbReference type="ARBA" id="ARBA00000085"/>
    </source>
</evidence>
<keyword evidence="6" id="KW-0067">ATP-binding</keyword>
<reference evidence="13 14" key="1">
    <citation type="submission" date="2018-08" db="EMBL/GenBank/DDBJ databases">
        <title>Comamonas testosteroni strain SWCO2.</title>
        <authorList>
            <person name="Jiang N."/>
            <person name="Zhang X.Z."/>
        </authorList>
    </citation>
    <scope>NUCLEOTIDE SEQUENCE [LARGE SCALE GENOMIC DNA]</scope>
    <source>
        <strain evidence="13 14">SWCO2</strain>
    </source>
</reference>
<dbReference type="InterPro" id="IPR000700">
    <property type="entry name" value="PAS-assoc_C"/>
</dbReference>
<sequence length="641" mass="71521">MHRQQQLSRYFDQSSQPTALIESNGNVLYSNSAFAQWVRTIHVNTGINLLVDVAAFQVRVRQCLDEDRLSAYDDVELSHRLEFHPMELINESGAFVRVAKCIALPRMHAQHPGGFGHAPDMPDFRGIVDYLPLNLWACSLKGEVFWTNRTSDLFTYGKDEFIDLSNTRFVSKIHPDDLLHTTTQYSKAMVDGKPTSFRYRLREHTGQYYWFLFSAAPVMDEQGQVKYWAGSSVNIDALVKVEEQLKAHIERLSAQKERLQSRLRDAHGLLANMQKVDLVAHLAGGVAHDLNNLLFVMGINLGTLRKRVQDQALLENIQSVRDCVKKAARLSSQLSGFSGRMPQNATTFNPAVAFEDLHSLLRQAVGAEVSFSMEVAQDLHNIHVDKTYLENALINLAINARDAVEGRGRITVKIANRSTHFDGQENAYVVFSVEDDGSGMSPEVQERIFEPFFTTKAPGKGTGLGLVMVKTFVENSQGYLEVSSTPNQGTCISIYIPQSGLAPNDTANSEGMIVGGRETVLLVEDNDAVRQTLASFLFELGYEISTSFSHEHAIMMLSSGLKADLVLSDIKMPGKKTALDLIQYIETHDRNPIIFATGYSAEIAIKEGLIDGRYPVMFKPFSVEELAVKVRSVLDAKPRKD</sequence>
<keyword evidence="8" id="KW-0597">Phosphoprotein</keyword>
<dbReference type="Pfam" id="PF00072">
    <property type="entry name" value="Response_reg"/>
    <property type="match status" value="1"/>
</dbReference>
<dbReference type="PANTHER" id="PTHR43065">
    <property type="entry name" value="SENSOR HISTIDINE KINASE"/>
    <property type="match status" value="1"/>
</dbReference>
<evidence type="ECO:0000313" key="14">
    <source>
        <dbReference type="Proteomes" id="UP000261948"/>
    </source>
</evidence>
<dbReference type="AlphaFoldDB" id="A0A373FIE8"/>
<dbReference type="SMART" id="SM00086">
    <property type="entry name" value="PAC"/>
    <property type="match status" value="1"/>
</dbReference>
<evidence type="ECO:0000256" key="2">
    <source>
        <dbReference type="ARBA" id="ARBA00012438"/>
    </source>
</evidence>
<keyword evidence="9" id="KW-0175">Coiled coil</keyword>
<dbReference type="NCBIfam" id="TIGR00229">
    <property type="entry name" value="sensory_box"/>
    <property type="match status" value="1"/>
</dbReference>
<evidence type="ECO:0000256" key="6">
    <source>
        <dbReference type="ARBA" id="ARBA00022840"/>
    </source>
</evidence>
<dbReference type="InterPro" id="IPR000014">
    <property type="entry name" value="PAS"/>
</dbReference>
<dbReference type="SUPFAM" id="SSF55874">
    <property type="entry name" value="ATPase domain of HSP90 chaperone/DNA topoisomerase II/histidine kinase"/>
    <property type="match status" value="1"/>
</dbReference>
<dbReference type="InterPro" id="IPR004358">
    <property type="entry name" value="Sig_transdc_His_kin-like_C"/>
</dbReference>
<evidence type="ECO:0000256" key="5">
    <source>
        <dbReference type="ARBA" id="ARBA00022777"/>
    </source>
</evidence>
<dbReference type="SUPFAM" id="SSF52172">
    <property type="entry name" value="CheY-like"/>
    <property type="match status" value="1"/>
</dbReference>
<evidence type="ECO:0000259" key="10">
    <source>
        <dbReference type="PROSITE" id="PS50109"/>
    </source>
</evidence>
<dbReference type="PROSITE" id="PS50110">
    <property type="entry name" value="RESPONSE_REGULATORY"/>
    <property type="match status" value="1"/>
</dbReference>
<organism evidence="13 14">
    <name type="scientific">Comamonas testosteroni</name>
    <name type="common">Pseudomonas testosteroni</name>
    <dbReference type="NCBI Taxonomy" id="285"/>
    <lineage>
        <taxon>Bacteria</taxon>
        <taxon>Pseudomonadati</taxon>
        <taxon>Pseudomonadota</taxon>
        <taxon>Betaproteobacteria</taxon>
        <taxon>Burkholderiales</taxon>
        <taxon>Comamonadaceae</taxon>
        <taxon>Comamonas</taxon>
    </lineage>
</organism>
<dbReference type="InterPro" id="IPR001789">
    <property type="entry name" value="Sig_transdc_resp-reg_receiver"/>
</dbReference>
<evidence type="ECO:0000256" key="3">
    <source>
        <dbReference type="ARBA" id="ARBA00022679"/>
    </source>
</evidence>
<feature type="domain" description="Histidine kinase" evidence="10">
    <location>
        <begin position="285"/>
        <end position="500"/>
    </location>
</feature>